<dbReference type="KEGG" id="ptp:RCA23_c27150"/>
<name>A0AAN0RL57_9RHOB</name>
<dbReference type="SUPFAM" id="SSF47413">
    <property type="entry name" value="lambda repressor-like DNA-binding domains"/>
    <property type="match status" value="1"/>
</dbReference>
<reference evidence="2 3" key="1">
    <citation type="journal article" date="2014" name="ISME J.">
        <title>Adaptation of an abundant Roseobacter RCA organism to pelagic systems revealed by genomic and transcriptomic analyses.</title>
        <authorList>
            <person name="Voget S."/>
            <person name="Wemheuer B."/>
            <person name="Brinkhoff T."/>
            <person name="Vollmers J."/>
            <person name="Dietrich S."/>
            <person name="Giebel H.A."/>
            <person name="Beardsley C."/>
            <person name="Sardemann C."/>
            <person name="Bakenhus I."/>
            <person name="Billerbeck S."/>
            <person name="Daniel R."/>
            <person name="Simon M."/>
        </authorList>
    </citation>
    <scope>NUCLEOTIDE SEQUENCE [LARGE SCALE GENOMIC DNA]</scope>
    <source>
        <strain evidence="2 3">RCA23</strain>
    </source>
</reference>
<dbReference type="GO" id="GO:0003677">
    <property type="term" value="F:DNA binding"/>
    <property type="evidence" value="ECO:0007669"/>
    <property type="project" value="InterPro"/>
</dbReference>
<evidence type="ECO:0000313" key="2">
    <source>
        <dbReference type="EMBL" id="AII88229.1"/>
    </source>
</evidence>
<dbReference type="InterPro" id="IPR010982">
    <property type="entry name" value="Lambda_DNA-bd_dom_sf"/>
</dbReference>
<gene>
    <name evidence="2" type="ORF">RCA23_c27150</name>
</gene>
<dbReference type="Proteomes" id="UP000028680">
    <property type="component" value="Chromosome"/>
</dbReference>
<dbReference type="Gene3D" id="1.10.260.40">
    <property type="entry name" value="lambda repressor-like DNA-binding domains"/>
    <property type="match status" value="1"/>
</dbReference>
<dbReference type="AlphaFoldDB" id="A0AAN0RL57"/>
<dbReference type="EMBL" id="CP003984">
    <property type="protein sequence ID" value="AII88229.1"/>
    <property type="molecule type" value="Genomic_DNA"/>
</dbReference>
<sequence length="276" mass="32293">MRLSDHDFLIWANFMTEFGENLRWLCGLRKSVSFVARELGINRQQFGRYVNNKSYPNTHNLIAICDYFNVQAADFELPHIEFSQKYRKVSLLKQGPAQRTLEFPLDAYFRQSSRLLERFRGDYLIYFNTKTWPDHYMIAFCRVFSREDSTFLRYIIRGREPLLGNRILFKGGGQAAKFEHNVFIQSYSKPLAGPLVSEIISIRDWKHTDLLPSRMMSTHIDTNEILYKARLWRRLGLGTDLRAGLKASGLVRKTSPRVSTMIRDILEGPNFQVHTV</sequence>
<evidence type="ECO:0000313" key="3">
    <source>
        <dbReference type="Proteomes" id="UP000028680"/>
    </source>
</evidence>
<accession>A0AAN0RL57</accession>
<dbReference type="PROSITE" id="PS50943">
    <property type="entry name" value="HTH_CROC1"/>
    <property type="match status" value="1"/>
</dbReference>
<proteinExistence type="predicted"/>
<dbReference type="Pfam" id="PF13443">
    <property type="entry name" value="HTH_26"/>
    <property type="match status" value="1"/>
</dbReference>
<evidence type="ECO:0000259" key="1">
    <source>
        <dbReference type="PROSITE" id="PS50943"/>
    </source>
</evidence>
<dbReference type="CDD" id="cd00093">
    <property type="entry name" value="HTH_XRE"/>
    <property type="match status" value="1"/>
</dbReference>
<organism evidence="2 3">
    <name type="scientific">Planktomarina temperata RCA23</name>
    <dbReference type="NCBI Taxonomy" id="666509"/>
    <lineage>
        <taxon>Bacteria</taxon>
        <taxon>Pseudomonadati</taxon>
        <taxon>Pseudomonadota</taxon>
        <taxon>Alphaproteobacteria</taxon>
        <taxon>Rhodobacterales</taxon>
        <taxon>Paracoccaceae</taxon>
        <taxon>Planktomarina</taxon>
    </lineage>
</organism>
<keyword evidence="3" id="KW-1185">Reference proteome</keyword>
<feature type="domain" description="HTH cro/C1-type" evidence="1">
    <location>
        <begin position="35"/>
        <end position="75"/>
    </location>
</feature>
<dbReference type="InterPro" id="IPR001387">
    <property type="entry name" value="Cro/C1-type_HTH"/>
</dbReference>
<protein>
    <recommendedName>
        <fullName evidence="1">HTH cro/C1-type domain-containing protein</fullName>
    </recommendedName>
</protein>